<evidence type="ECO:0000256" key="1">
    <source>
        <dbReference type="ARBA" id="ARBA00022491"/>
    </source>
</evidence>
<dbReference type="GO" id="GO:0003677">
    <property type="term" value="F:DNA binding"/>
    <property type="evidence" value="ECO:0007669"/>
    <property type="project" value="UniProtKB-KW"/>
</dbReference>
<evidence type="ECO:0000256" key="2">
    <source>
        <dbReference type="ARBA" id="ARBA00023015"/>
    </source>
</evidence>
<dbReference type="PANTHER" id="PTHR30204">
    <property type="entry name" value="REDOX-CYCLING DRUG-SENSING TRANSCRIPTIONAL ACTIVATOR SOXR"/>
    <property type="match status" value="1"/>
</dbReference>
<dbReference type="SMART" id="SM00422">
    <property type="entry name" value="HTH_MERR"/>
    <property type="match status" value="1"/>
</dbReference>
<keyword evidence="2" id="KW-0805">Transcription regulation</keyword>
<dbReference type="AlphaFoldDB" id="A0A1I4K7Y0"/>
<organism evidence="6 7">
    <name type="scientific">Salibacterium qingdaonense</name>
    <dbReference type="NCBI Taxonomy" id="266892"/>
    <lineage>
        <taxon>Bacteria</taxon>
        <taxon>Bacillati</taxon>
        <taxon>Bacillota</taxon>
        <taxon>Bacilli</taxon>
        <taxon>Bacillales</taxon>
        <taxon>Bacillaceae</taxon>
    </lineage>
</organism>
<dbReference type="Pfam" id="PF13411">
    <property type="entry name" value="MerR_1"/>
    <property type="match status" value="1"/>
</dbReference>
<sequence length="132" mass="15426">MNDHIRRNMPLFPISIVKKLTELSARQIRYYEENGLVHPSRSEGNQRQFSFNDVDKLLEIKSLIERGVNISGIREIFELRVEQEQKKPAPALKNTESMSDKELRRHLQKEVMMAGSQGRSSMIQGQLSRFFH</sequence>
<proteinExistence type="predicted"/>
<keyword evidence="1" id="KW-0678">Repressor</keyword>
<reference evidence="6 7" key="1">
    <citation type="submission" date="2016-10" db="EMBL/GenBank/DDBJ databases">
        <authorList>
            <person name="de Groot N.N."/>
        </authorList>
    </citation>
    <scope>NUCLEOTIDE SEQUENCE [LARGE SCALE GENOMIC DNA]</scope>
    <source>
        <strain evidence="6 7">CGMCC 1.6134</strain>
    </source>
</reference>
<dbReference type="PANTHER" id="PTHR30204:SF65">
    <property type="entry name" value="HTH-TYPE TRANSCRIPTIONAL REGULATOR TNRA"/>
    <property type="match status" value="1"/>
</dbReference>
<dbReference type="Gene3D" id="1.10.1660.10">
    <property type="match status" value="1"/>
</dbReference>
<evidence type="ECO:0000313" key="6">
    <source>
        <dbReference type="EMBL" id="SFL74800.1"/>
    </source>
</evidence>
<dbReference type="GO" id="GO:0003700">
    <property type="term" value="F:DNA-binding transcription factor activity"/>
    <property type="evidence" value="ECO:0007669"/>
    <property type="project" value="InterPro"/>
</dbReference>
<keyword evidence="4" id="KW-0804">Transcription</keyword>
<dbReference type="InterPro" id="IPR047057">
    <property type="entry name" value="MerR_fam"/>
</dbReference>
<dbReference type="InterPro" id="IPR000551">
    <property type="entry name" value="MerR-type_HTH_dom"/>
</dbReference>
<evidence type="ECO:0000259" key="5">
    <source>
        <dbReference type="PROSITE" id="PS50937"/>
    </source>
</evidence>
<dbReference type="InterPro" id="IPR009061">
    <property type="entry name" value="DNA-bd_dom_put_sf"/>
</dbReference>
<keyword evidence="7" id="KW-1185">Reference proteome</keyword>
<dbReference type="PROSITE" id="PS50937">
    <property type="entry name" value="HTH_MERR_2"/>
    <property type="match status" value="1"/>
</dbReference>
<feature type="domain" description="HTH merR-type" evidence="5">
    <location>
        <begin position="11"/>
        <end position="79"/>
    </location>
</feature>
<evidence type="ECO:0000256" key="3">
    <source>
        <dbReference type="ARBA" id="ARBA00023125"/>
    </source>
</evidence>
<evidence type="ECO:0000256" key="4">
    <source>
        <dbReference type="ARBA" id="ARBA00023163"/>
    </source>
</evidence>
<evidence type="ECO:0000313" key="7">
    <source>
        <dbReference type="Proteomes" id="UP000199668"/>
    </source>
</evidence>
<gene>
    <name evidence="6" type="ORF">SAMN04488054_104169</name>
</gene>
<accession>A0A1I4K7Y0</accession>
<dbReference type="STRING" id="266892.SAMN04488054_104169"/>
<name>A0A1I4K7Y0_9BACI</name>
<dbReference type="SUPFAM" id="SSF46955">
    <property type="entry name" value="Putative DNA-binding domain"/>
    <property type="match status" value="1"/>
</dbReference>
<dbReference type="RefSeq" id="WP_090926039.1">
    <property type="nucleotide sequence ID" value="NZ_FOTY01000004.1"/>
</dbReference>
<keyword evidence="3" id="KW-0238">DNA-binding</keyword>
<protein>
    <submittedName>
        <fullName evidence="6">MerR family transcriptional regulator, glutamine synthetase repressor</fullName>
    </submittedName>
</protein>
<dbReference type="EMBL" id="FOTY01000004">
    <property type="protein sequence ID" value="SFL74800.1"/>
    <property type="molecule type" value="Genomic_DNA"/>
</dbReference>
<dbReference type="Proteomes" id="UP000199668">
    <property type="component" value="Unassembled WGS sequence"/>
</dbReference>
<dbReference type="OrthoDB" id="9806513at2"/>
<dbReference type="CDD" id="cd01105">
    <property type="entry name" value="HTH_GlnR-like"/>
    <property type="match status" value="1"/>
</dbReference>